<proteinExistence type="predicted"/>
<feature type="signal peptide" evidence="1">
    <location>
        <begin position="1"/>
        <end position="27"/>
    </location>
</feature>
<evidence type="ECO:0000313" key="2">
    <source>
        <dbReference type="EMBL" id="SBW04658.1"/>
    </source>
</evidence>
<dbReference type="AlphaFoldDB" id="A0A212JZ58"/>
<protein>
    <recommendedName>
        <fullName evidence="3">DUF3828 domain-containing protein</fullName>
    </recommendedName>
</protein>
<accession>A0A212JZ58</accession>
<feature type="chain" id="PRO_5013301616" description="DUF3828 domain-containing protein" evidence="1">
    <location>
        <begin position="28"/>
        <end position="145"/>
    </location>
</feature>
<reference evidence="2" key="1">
    <citation type="submission" date="2016-04" db="EMBL/GenBank/DDBJ databases">
        <authorList>
            <person name="Evans L.H."/>
            <person name="Alamgir A."/>
            <person name="Owens N."/>
            <person name="Weber N.D."/>
            <person name="Virtaneva K."/>
            <person name="Barbian K."/>
            <person name="Babar A."/>
            <person name="Rosenke K."/>
        </authorList>
    </citation>
    <scope>NUCLEOTIDE SEQUENCE</scope>
    <source>
        <strain evidence="2">92-2</strain>
    </source>
</reference>
<organism evidence="2">
    <name type="scientific">uncultured Desulfovibrio sp</name>
    <dbReference type="NCBI Taxonomy" id="167968"/>
    <lineage>
        <taxon>Bacteria</taxon>
        <taxon>Pseudomonadati</taxon>
        <taxon>Thermodesulfobacteriota</taxon>
        <taxon>Desulfovibrionia</taxon>
        <taxon>Desulfovibrionales</taxon>
        <taxon>Desulfovibrionaceae</taxon>
        <taxon>Desulfovibrio</taxon>
        <taxon>environmental samples</taxon>
    </lineage>
</organism>
<keyword evidence="1" id="KW-0732">Signal</keyword>
<dbReference type="Gene3D" id="3.10.450.50">
    <property type="match status" value="1"/>
</dbReference>
<dbReference type="RefSeq" id="WP_227119316.1">
    <property type="nucleotide sequence ID" value="NZ_LT598928.1"/>
</dbReference>
<name>A0A212JZ58_9BACT</name>
<evidence type="ECO:0008006" key="3">
    <source>
        <dbReference type="Google" id="ProtNLM"/>
    </source>
</evidence>
<sequence length="145" mass="16760">MHIRKILICVLTSMLCIGIFCPKAADAAQTPQEFVKEFYEWYIIKHYEQNDILENENLPKYVDESLIAYLKKKGSSDLYYFTQMGETLEFKESCIFVKSVLSMADGVFVVPVTFKGKDFEYYVIAYIKKTGSSYKIASISDAYPY</sequence>
<evidence type="ECO:0000256" key="1">
    <source>
        <dbReference type="SAM" id="SignalP"/>
    </source>
</evidence>
<gene>
    <name evidence="2" type="ORF">KM92DES2_11954</name>
</gene>
<dbReference type="EMBL" id="FLUP01000001">
    <property type="protein sequence ID" value="SBW04658.1"/>
    <property type="molecule type" value="Genomic_DNA"/>
</dbReference>